<organism evidence="7 8">
    <name type="scientific">Pocillopora damicornis</name>
    <name type="common">Cauliflower coral</name>
    <name type="synonym">Millepora damicornis</name>
    <dbReference type="NCBI Taxonomy" id="46731"/>
    <lineage>
        <taxon>Eukaryota</taxon>
        <taxon>Metazoa</taxon>
        <taxon>Cnidaria</taxon>
        <taxon>Anthozoa</taxon>
        <taxon>Hexacorallia</taxon>
        <taxon>Scleractinia</taxon>
        <taxon>Astrocoeniina</taxon>
        <taxon>Pocilloporidae</taxon>
        <taxon>Pocillopora</taxon>
    </lineage>
</organism>
<evidence type="ECO:0000313" key="8">
    <source>
        <dbReference type="Proteomes" id="UP000275408"/>
    </source>
</evidence>
<feature type="domain" description="PAS" evidence="5">
    <location>
        <begin position="100"/>
        <end position="162"/>
    </location>
</feature>
<dbReference type="PANTHER" id="PTHR46055">
    <property type="entry name" value="CIRCADIAN LOCOMOTER OUTPUT CYCLES PROTEIN KAPUT"/>
    <property type="match status" value="1"/>
</dbReference>
<dbReference type="InterPro" id="IPR047230">
    <property type="entry name" value="CLOCK-like"/>
</dbReference>
<dbReference type="SUPFAM" id="SSF55785">
    <property type="entry name" value="PYP-like sensor domain (PAS domain)"/>
    <property type="match status" value="2"/>
</dbReference>
<feature type="region of interest" description="Disordered" evidence="4">
    <location>
        <begin position="398"/>
        <end position="435"/>
    </location>
</feature>
<dbReference type="GO" id="GO:0000978">
    <property type="term" value="F:RNA polymerase II cis-regulatory region sequence-specific DNA binding"/>
    <property type="evidence" value="ECO:0007669"/>
    <property type="project" value="TreeGrafter"/>
</dbReference>
<evidence type="ECO:0000259" key="6">
    <source>
        <dbReference type="PROSITE" id="PS50888"/>
    </source>
</evidence>
<feature type="region of interest" description="Disordered" evidence="4">
    <location>
        <begin position="691"/>
        <end position="748"/>
    </location>
</feature>
<dbReference type="SMART" id="SM00091">
    <property type="entry name" value="PAS"/>
    <property type="match status" value="2"/>
</dbReference>
<proteinExistence type="predicted"/>
<reference evidence="7 8" key="1">
    <citation type="journal article" date="2018" name="Sci. Rep.">
        <title>Comparative analysis of the Pocillopora damicornis genome highlights role of immune system in coral evolution.</title>
        <authorList>
            <person name="Cunning R."/>
            <person name="Bay R.A."/>
            <person name="Gillette P."/>
            <person name="Baker A.C."/>
            <person name="Traylor-Knowles N."/>
        </authorList>
    </citation>
    <scope>NUCLEOTIDE SEQUENCE [LARGE SCALE GENOMIC DNA]</scope>
    <source>
        <strain evidence="7">RSMAS</strain>
        <tissue evidence="7">Whole animal</tissue>
    </source>
</reference>
<protein>
    <recommendedName>
        <fullName evidence="9">PAS domain-containing protein</fullName>
    </recommendedName>
</protein>
<gene>
    <name evidence="7" type="ORF">pdam_00005141</name>
</gene>
<evidence type="ECO:0000256" key="1">
    <source>
        <dbReference type="ARBA" id="ARBA00023108"/>
    </source>
</evidence>
<feature type="region of interest" description="Disordered" evidence="4">
    <location>
        <begin position="1"/>
        <end position="25"/>
    </location>
</feature>
<evidence type="ECO:0000259" key="5">
    <source>
        <dbReference type="PROSITE" id="PS50112"/>
    </source>
</evidence>
<evidence type="ECO:0000256" key="3">
    <source>
        <dbReference type="SAM" id="Coils"/>
    </source>
</evidence>
<dbReference type="Pfam" id="PF08447">
    <property type="entry name" value="PAS_3"/>
    <property type="match status" value="1"/>
</dbReference>
<evidence type="ECO:0008006" key="9">
    <source>
        <dbReference type="Google" id="ProtNLM"/>
    </source>
</evidence>
<evidence type="ECO:0000256" key="4">
    <source>
        <dbReference type="SAM" id="MobiDB-lite"/>
    </source>
</evidence>
<evidence type="ECO:0000313" key="7">
    <source>
        <dbReference type="EMBL" id="RMX42869.1"/>
    </source>
</evidence>
<dbReference type="Pfam" id="PF00010">
    <property type="entry name" value="HLH"/>
    <property type="match status" value="1"/>
</dbReference>
<dbReference type="Gene3D" id="3.30.450.20">
    <property type="entry name" value="PAS domain"/>
    <property type="match status" value="2"/>
</dbReference>
<accession>A0A3M6TNE3</accession>
<feature type="compositionally biased region" description="Polar residues" evidence="4">
    <location>
        <begin position="726"/>
        <end position="748"/>
    </location>
</feature>
<dbReference type="SUPFAM" id="SSF47459">
    <property type="entry name" value="HLH, helix-loop-helix DNA-binding domain"/>
    <property type="match status" value="1"/>
</dbReference>
<keyword evidence="1" id="KW-0090">Biological rhythms</keyword>
<dbReference type="InterPro" id="IPR035965">
    <property type="entry name" value="PAS-like_dom_sf"/>
</dbReference>
<keyword evidence="8" id="KW-1185">Reference proteome</keyword>
<feature type="domain" description="PAS" evidence="5">
    <location>
        <begin position="242"/>
        <end position="291"/>
    </location>
</feature>
<dbReference type="CDD" id="cd00130">
    <property type="entry name" value="PAS"/>
    <property type="match status" value="2"/>
</dbReference>
<dbReference type="EMBL" id="RCHS01003253">
    <property type="protein sequence ID" value="RMX42869.1"/>
    <property type="molecule type" value="Genomic_DNA"/>
</dbReference>
<dbReference type="PROSITE" id="PS50112">
    <property type="entry name" value="PAS"/>
    <property type="match status" value="2"/>
</dbReference>
<dbReference type="GO" id="GO:0046983">
    <property type="term" value="F:protein dimerization activity"/>
    <property type="evidence" value="ECO:0007669"/>
    <property type="project" value="InterPro"/>
</dbReference>
<name>A0A3M6TNE3_POCDA</name>
<dbReference type="GO" id="GO:0032922">
    <property type="term" value="P:circadian regulation of gene expression"/>
    <property type="evidence" value="ECO:0007669"/>
    <property type="project" value="InterPro"/>
</dbReference>
<dbReference type="Proteomes" id="UP000275408">
    <property type="component" value="Unassembled WGS sequence"/>
</dbReference>
<comment type="caution">
    <text evidence="7">The sequence shown here is derived from an EMBL/GenBank/DDBJ whole genome shotgun (WGS) entry which is preliminary data.</text>
</comment>
<feature type="domain" description="BHLH" evidence="6">
    <location>
        <begin position="16"/>
        <end position="69"/>
    </location>
</feature>
<dbReference type="GO" id="GO:0000981">
    <property type="term" value="F:DNA-binding transcription factor activity, RNA polymerase II-specific"/>
    <property type="evidence" value="ECO:0007669"/>
    <property type="project" value="InterPro"/>
</dbReference>
<dbReference type="OrthoDB" id="411251at2759"/>
<dbReference type="InterPro" id="IPR011598">
    <property type="entry name" value="bHLH_dom"/>
</dbReference>
<dbReference type="PROSITE" id="PS50888">
    <property type="entry name" value="BHLH"/>
    <property type="match status" value="1"/>
</dbReference>
<evidence type="ECO:0000256" key="2">
    <source>
        <dbReference type="ARBA" id="ARBA00023242"/>
    </source>
</evidence>
<dbReference type="InterPro" id="IPR000014">
    <property type="entry name" value="PAS"/>
</dbReference>
<dbReference type="GO" id="GO:1990513">
    <property type="term" value="C:CLOCK-BMAL transcription complex"/>
    <property type="evidence" value="ECO:0007669"/>
    <property type="project" value="TreeGrafter"/>
</dbReference>
<feature type="compositionally biased region" description="Basic and acidic residues" evidence="4">
    <location>
        <begin position="7"/>
        <end position="25"/>
    </location>
</feature>
<feature type="compositionally biased region" description="Polar residues" evidence="4">
    <location>
        <begin position="417"/>
        <end position="435"/>
    </location>
</feature>
<dbReference type="InterPro" id="IPR013655">
    <property type="entry name" value="PAS_fold_3"/>
</dbReference>
<feature type="coiled-coil region" evidence="3">
    <location>
        <begin position="496"/>
        <end position="525"/>
    </location>
</feature>
<dbReference type="AlphaFoldDB" id="A0A3M6TNE3"/>
<dbReference type="STRING" id="46731.A0A3M6TNE3"/>
<dbReference type="PANTHER" id="PTHR46055:SF3">
    <property type="entry name" value="CIRCADIAN LOCOMOTER OUTPUT CYCLES PROTEIN KAPUT"/>
    <property type="match status" value="1"/>
</dbReference>
<dbReference type="InterPro" id="IPR036638">
    <property type="entry name" value="HLH_DNA-bd_sf"/>
</dbReference>
<sequence length="761" mass="87631">MKPSKLVRPELDDSESKRIDRNQTEKKRRGRFNGLIDELAIYLADRCHTKKSTEKSSILKLTGEYFLEQEKLAAEKASKGWQKRVKPAFVADDEFNFVYLESMNMVIIALNQTGQVVYVSDNAQACLGHLPQSILDRNVFEFIGTRDAIIFQRILSLLATTRQSQRLEPFWCQFRRGSHEFETIYCVGTILKNFPKPQSSVDIDVSEYLVLLAKPLSGVPSEKVLSKADGAQTKFTATLTMQGKYGYLDKHVASVLGFFPSELIGKSVYEYCHTEDLENLVEYHRWLLSNGKITTCFYRHRTKGQSWIWLQSRYDVSYSEWDSKPNAVTSLTWVVSQSEVCEKQGEILARDKRKFASIELSVNEGNARKNNSPNSSLIPKNIDAQSCQSEVMEIDGNNLSGKSALEKTARRQRAGSLDSQSDCSSPVSNTNGSEDNQLIDMQESFQFLSSINFPSDLTIAQHSLHKFLEEKYVQVIETINKQSKELLTIQKQISIQGELRDLLERLEKEKSAEKVENEYRTIQEMMSKYGELREVCNGSRAEKLTAESSAILSARIVGMEVKSCSSEAQGSTANSEQNHHEIAERQQRSYYDQERWLQRQVDQVQWQQQTPVIQQMLYYESTQRTPQDQVMLYRQQLLAEQFQEQMNIQQRTQQQQEQFQGYQQQQKQVRLQHLPPQHLQQPLAHHQMQRIQQQQQMLRSQTNPSSNSNCTSPLDSNFPQDRLPVANSSPHSNNTQENSPFNNHFAQSPCSNDSLYDYQWF</sequence>
<feature type="compositionally biased region" description="Low complexity" evidence="4">
    <location>
        <begin position="691"/>
        <end position="713"/>
    </location>
</feature>
<keyword evidence="3" id="KW-0175">Coiled coil</keyword>
<keyword evidence="2" id="KW-0539">Nucleus</keyword>
<dbReference type="Gene3D" id="4.10.280.10">
    <property type="entry name" value="Helix-loop-helix DNA-binding domain"/>
    <property type="match status" value="1"/>
</dbReference>